<keyword evidence="2" id="KW-1185">Reference proteome</keyword>
<evidence type="ECO:0000313" key="1">
    <source>
        <dbReference type="EMBL" id="GFT29634.1"/>
    </source>
</evidence>
<accession>A0A8X6NSK9</accession>
<evidence type="ECO:0000313" key="2">
    <source>
        <dbReference type="Proteomes" id="UP000887013"/>
    </source>
</evidence>
<dbReference type="EMBL" id="BMAW01012636">
    <property type="protein sequence ID" value="GFT29634.1"/>
    <property type="molecule type" value="Genomic_DNA"/>
</dbReference>
<gene>
    <name evidence="1" type="ORF">NPIL_253461</name>
</gene>
<reference evidence="1" key="1">
    <citation type="submission" date="2020-08" db="EMBL/GenBank/DDBJ databases">
        <title>Multicomponent nature underlies the extraordinary mechanical properties of spider dragline silk.</title>
        <authorList>
            <person name="Kono N."/>
            <person name="Nakamura H."/>
            <person name="Mori M."/>
            <person name="Yoshida Y."/>
            <person name="Ohtoshi R."/>
            <person name="Malay A.D."/>
            <person name="Moran D.A.P."/>
            <person name="Tomita M."/>
            <person name="Numata K."/>
            <person name="Arakawa K."/>
        </authorList>
    </citation>
    <scope>NUCLEOTIDE SEQUENCE</scope>
</reference>
<organism evidence="1 2">
    <name type="scientific">Nephila pilipes</name>
    <name type="common">Giant wood spider</name>
    <name type="synonym">Nephila maculata</name>
    <dbReference type="NCBI Taxonomy" id="299642"/>
    <lineage>
        <taxon>Eukaryota</taxon>
        <taxon>Metazoa</taxon>
        <taxon>Ecdysozoa</taxon>
        <taxon>Arthropoda</taxon>
        <taxon>Chelicerata</taxon>
        <taxon>Arachnida</taxon>
        <taxon>Araneae</taxon>
        <taxon>Araneomorphae</taxon>
        <taxon>Entelegynae</taxon>
        <taxon>Araneoidea</taxon>
        <taxon>Nephilidae</taxon>
        <taxon>Nephila</taxon>
    </lineage>
</organism>
<protein>
    <submittedName>
        <fullName evidence="1">Uncharacterized protein</fullName>
    </submittedName>
</protein>
<sequence length="81" mass="8957">MFPQQPVCSNGSRQRHGYASSGAGAYEAAPFFFAAVRRRGPWRLKAAAFLANTDKRLWRDTLPCGSTAVDDEEAALWYFAA</sequence>
<name>A0A8X6NSK9_NEPPI</name>
<proteinExistence type="predicted"/>
<dbReference type="AlphaFoldDB" id="A0A8X6NSK9"/>
<dbReference type="Proteomes" id="UP000887013">
    <property type="component" value="Unassembled WGS sequence"/>
</dbReference>
<comment type="caution">
    <text evidence="1">The sequence shown here is derived from an EMBL/GenBank/DDBJ whole genome shotgun (WGS) entry which is preliminary data.</text>
</comment>